<keyword evidence="3" id="KW-1185">Reference proteome</keyword>
<evidence type="ECO:0000313" key="3">
    <source>
        <dbReference type="Proteomes" id="UP000466332"/>
    </source>
</evidence>
<reference evidence="2 3" key="1">
    <citation type="submission" date="2019-12" db="EMBL/GenBank/DDBJ databases">
        <title>Novel species isolated from a subtropical stream in China.</title>
        <authorList>
            <person name="Lu H."/>
        </authorList>
    </citation>
    <scope>NUCLEOTIDE SEQUENCE [LARGE SCALE GENOMIC DNA]</scope>
    <source>
        <strain evidence="2 3">FT109W</strain>
    </source>
</reference>
<proteinExistence type="predicted"/>
<evidence type="ECO:0000313" key="2">
    <source>
        <dbReference type="EMBL" id="MYN39734.1"/>
    </source>
</evidence>
<sequence length="1148" mass="110746">MATTVSLDDIQGLYIAYFNRPADFGGLKFWQNAANAAGGITVVADAFAASPEYTEAYAGKTNFEIVNQIYLNLFGREAEVDGLVFWSNALENGLGVGNVAYQIFKGAQNADLEAVNAKVAAATAFYNSLDTTAEIIGYSGAAANNVVKAWLAGVTDQATLDAATTTTALDAITTATVAAYNNVAGKSYSLTTGIDTIVGTQSNDVFNATPDGSNNTFTALDKLDGGAGIDTLNIVTSTGTLAGSAGATVTNIEIVNITSGNAITAADISSFTGVTNLNVVSGGAISGVKAAATADISVANGLSSVAVDGGKNVTINAAGAVNVGAATAAAGDVKVTTSAAGSVTIKGAGAETANVFSGAINFVNGTTVNATAVNAVSAADRKAHASALTAATTANTAATNDTDATGVAKLAAAGVVTDLGTLATAIAAATNSSADASTGFSIQAATYAALQSGAITAANKIAIDLAFSSAASTAAGRTAALALVTPLQTAATAASNAAIAADAASDATAAAALAAATTVSGADTAAATQSAATSVTATTNTALTSATVKGNYGSTNNITDNSTLHNTLTTVTLENAGNATLTGQAITNVSVTGQSADVNVINTTAAHTQNFTLSGITAGTYTDANATTVKIASTGTATNVLTALTANLATSVVVTGAAGVNFGTLTADAAAVIDASGNSGSNTISLLAGQQYKGGSGVDTVTSNGAATVTVDGGAGTADKLVLSGFDATKASKYLNFEVLSLNSGVSADVSKFTGSTVTSEILNGGTVALTGLTAAQAANITVAASGAYTFGVTGATTVGQLDTVSLNINDGLGATNTIALAGPSLAGVETLNLALSDNLTIDNLLSATALTKVTATGTKDLSIISDALALNVNTIVDASGVSGDVTLNFSAATANGVALKAGDGDNTLTGTNIAGKGNAITTGNGDNSIIGGQADDVIVAGNGANSINAGAGNNTVTVGNGDNHITTGAGTDTITAGNGQNVISAGAGNDIITVGTGSNLITGGAGGDTITFGAHAAGVLDGLVYSAAAETFAGVVTSGSTVLTAIDVVKGLHAGDTINISALGASTAGDTAFVTTLLGAAGTNGDIALVRGTFAAGTGIFTASTSGADTLVQWDSNGTAANGNIESIVLVGTVSAATHSTGGVITL</sequence>
<organism evidence="2 3">
    <name type="scientific">Duganella margarita</name>
    <dbReference type="NCBI Taxonomy" id="2692170"/>
    <lineage>
        <taxon>Bacteria</taxon>
        <taxon>Pseudomonadati</taxon>
        <taxon>Pseudomonadota</taxon>
        <taxon>Betaproteobacteria</taxon>
        <taxon>Burkholderiales</taxon>
        <taxon>Oxalobacteraceae</taxon>
        <taxon>Telluria group</taxon>
        <taxon>Duganella</taxon>
    </lineage>
</organism>
<comment type="caution">
    <text evidence="2">The sequence shown here is derived from an EMBL/GenBank/DDBJ whole genome shotgun (WGS) entry which is preliminary data.</text>
</comment>
<dbReference type="InterPro" id="IPR001343">
    <property type="entry name" value="Hemolysn_Ca-bd"/>
</dbReference>
<dbReference type="InterPro" id="IPR025282">
    <property type="entry name" value="DUF4214"/>
</dbReference>
<dbReference type="RefSeq" id="WP_161044809.1">
    <property type="nucleotide sequence ID" value="NZ_WWCS01000005.1"/>
</dbReference>
<dbReference type="Pfam" id="PF13946">
    <property type="entry name" value="DUF4214"/>
    <property type="match status" value="1"/>
</dbReference>
<protein>
    <submittedName>
        <fullName evidence="2">DUF4214 domain-containing protein</fullName>
    </submittedName>
</protein>
<dbReference type="EMBL" id="WWCS01000005">
    <property type="protein sequence ID" value="MYN39734.1"/>
    <property type="molecule type" value="Genomic_DNA"/>
</dbReference>
<feature type="domain" description="DUF4214" evidence="1">
    <location>
        <begin position="44"/>
        <end position="94"/>
    </location>
</feature>
<evidence type="ECO:0000259" key="1">
    <source>
        <dbReference type="Pfam" id="PF13946"/>
    </source>
</evidence>
<accession>A0ABW9WF54</accession>
<dbReference type="Proteomes" id="UP000466332">
    <property type="component" value="Unassembled WGS sequence"/>
</dbReference>
<dbReference type="InterPro" id="IPR011049">
    <property type="entry name" value="Serralysin-like_metalloprot_C"/>
</dbReference>
<name>A0ABW9WF54_9BURK</name>
<dbReference type="Pfam" id="PF00353">
    <property type="entry name" value="HemolysinCabind"/>
    <property type="match status" value="3"/>
</dbReference>
<dbReference type="SUPFAM" id="SSF51120">
    <property type="entry name" value="beta-Roll"/>
    <property type="match status" value="1"/>
</dbReference>
<dbReference type="Gene3D" id="2.150.10.10">
    <property type="entry name" value="Serralysin-like metalloprotease, C-terminal"/>
    <property type="match status" value="1"/>
</dbReference>
<gene>
    <name evidence="2" type="ORF">GTP55_10150</name>
</gene>